<dbReference type="PANTHER" id="PTHR21310:SF37">
    <property type="entry name" value="AMINOGLYCOSIDE PHOSPHOTRANSFERASE DOMAIN-CONTAINING PROTEIN"/>
    <property type="match status" value="1"/>
</dbReference>
<keyword evidence="2" id="KW-1185">Reference proteome</keyword>
<dbReference type="AlphaFoldDB" id="A0A366RJ66"/>
<dbReference type="OrthoDB" id="5412996at2759"/>
<dbReference type="EMBL" id="QKXC01000136">
    <property type="protein sequence ID" value="RBR17137.1"/>
    <property type="molecule type" value="Genomic_DNA"/>
</dbReference>
<dbReference type="PANTHER" id="PTHR21310">
    <property type="entry name" value="AMINOGLYCOSIDE PHOSPHOTRANSFERASE-RELATED-RELATED"/>
    <property type="match status" value="1"/>
</dbReference>
<comment type="caution">
    <text evidence="1">The sequence shown here is derived from an EMBL/GenBank/DDBJ whole genome shotgun (WGS) entry which is preliminary data.</text>
</comment>
<organism evidence="1 2">
    <name type="scientific">Fusarium coffeatum</name>
    <dbReference type="NCBI Taxonomy" id="231269"/>
    <lineage>
        <taxon>Eukaryota</taxon>
        <taxon>Fungi</taxon>
        <taxon>Dikarya</taxon>
        <taxon>Ascomycota</taxon>
        <taxon>Pezizomycotina</taxon>
        <taxon>Sordariomycetes</taxon>
        <taxon>Hypocreomycetidae</taxon>
        <taxon>Hypocreales</taxon>
        <taxon>Nectriaceae</taxon>
        <taxon>Fusarium</taxon>
        <taxon>Fusarium incarnatum-equiseti species complex</taxon>
    </lineage>
</organism>
<dbReference type="InterPro" id="IPR011009">
    <property type="entry name" value="Kinase-like_dom_sf"/>
</dbReference>
<proteinExistence type="predicted"/>
<reference evidence="1 2" key="1">
    <citation type="submission" date="2018-06" db="EMBL/GenBank/DDBJ databases">
        <title>Fusarium incarnatum-equiseti species complex species 28.</title>
        <authorList>
            <person name="Gardiner D.M."/>
        </authorList>
    </citation>
    <scope>NUCLEOTIDE SEQUENCE [LARGE SCALE GENOMIC DNA]</scope>
    <source>
        <strain evidence="1 2">FIESC_28</strain>
    </source>
</reference>
<dbReference type="SUPFAM" id="SSF56112">
    <property type="entry name" value="Protein kinase-like (PK-like)"/>
    <property type="match status" value="1"/>
</dbReference>
<protein>
    <recommendedName>
        <fullName evidence="3">Aminoglycoside phosphotransferase domain-containing protein</fullName>
    </recommendedName>
</protein>
<dbReference type="Proteomes" id="UP000253153">
    <property type="component" value="Unassembled WGS sequence"/>
</dbReference>
<accession>A0A366RJ66</accession>
<dbReference type="GeneID" id="41996078"/>
<sequence>MIFYDGQEELDNVVWDKNDEDSEAAQNQLRLKTFCHKVEEFAQEKFGKKAELISPLIFGGFNVLYRIRVEGLSPDVMLRVPCPSLVPFPGEKTIYEAATACLVAERTELPIPRPMSFGDESELGPFIIIHRHENKGSISARLTRPSEDPSSPHVLDPNASDSMLYSVWGKVAHCLLQLSQLTFPKIGSLVQTKEATYEVAGRPLSHNMADMVWLANIPRCILPRKDKTYGTADEWYIALAEMHIAQLLFQHNDLVTSEDDCRNKYVSRQLFRRLAKEGRLSTFGFSEDKWSHQSSKIPPETLSPAPSSSDSFRLWGDDFRAGNILLTKSDEIAALIDWEFTYAAPTQFILDPPWWLLLETAEMWPPGLEDWKATYELSLQIWLSAMEEAETNMPESHKASLPAPLSRYMRESWQTGRFFLSYAARKSWAFDAMYWNFLDERFFGDRDGSVTKDDLWKTRVNLLSEEERKTMETFVKEKIEEGKQRKIMEWDEEDAKKRFSELLFN</sequence>
<dbReference type="InterPro" id="IPR051678">
    <property type="entry name" value="AGP_Transferase"/>
</dbReference>
<evidence type="ECO:0000313" key="2">
    <source>
        <dbReference type="Proteomes" id="UP000253153"/>
    </source>
</evidence>
<evidence type="ECO:0008006" key="3">
    <source>
        <dbReference type="Google" id="ProtNLM"/>
    </source>
</evidence>
<evidence type="ECO:0000313" key="1">
    <source>
        <dbReference type="EMBL" id="RBR17137.1"/>
    </source>
</evidence>
<dbReference type="RefSeq" id="XP_031015160.1">
    <property type="nucleotide sequence ID" value="XM_031160782.1"/>
</dbReference>
<name>A0A366RJ66_9HYPO</name>
<gene>
    <name evidence="1" type="ORF">FIESC28_06639</name>
</gene>